<evidence type="ECO:0000313" key="4">
    <source>
        <dbReference type="Proteomes" id="UP000603352"/>
    </source>
</evidence>
<evidence type="ECO:0000256" key="1">
    <source>
        <dbReference type="SAM" id="MobiDB-lite"/>
    </source>
</evidence>
<dbReference type="Proteomes" id="UP000603352">
    <property type="component" value="Unassembled WGS sequence"/>
</dbReference>
<reference evidence="4" key="1">
    <citation type="journal article" date="2019" name="Int. J. Syst. Evol. Microbiol.">
        <title>The Global Catalogue of Microorganisms (GCM) 10K type strain sequencing project: providing services to taxonomists for standard genome sequencing and annotation.</title>
        <authorList>
            <consortium name="The Broad Institute Genomics Platform"/>
            <consortium name="The Broad Institute Genome Sequencing Center for Infectious Disease"/>
            <person name="Wu L."/>
            <person name="Ma J."/>
        </authorList>
    </citation>
    <scope>NUCLEOTIDE SEQUENCE [LARGE SCALE GENOMIC DNA]</scope>
    <source>
        <strain evidence="4">CGMCC 1.10188</strain>
    </source>
</reference>
<keyword evidence="4" id="KW-1185">Reference proteome</keyword>
<evidence type="ECO:0000259" key="2">
    <source>
        <dbReference type="Pfam" id="PF12697"/>
    </source>
</evidence>
<dbReference type="Gene3D" id="3.40.50.1820">
    <property type="entry name" value="alpha/beta hydrolase"/>
    <property type="match status" value="1"/>
</dbReference>
<protein>
    <recommendedName>
        <fullName evidence="2">AB hydrolase-1 domain-containing protein</fullName>
    </recommendedName>
</protein>
<sequence>MPGSSDAAFQDHHPHPRDDRLSAAATAAGAPGRQILTLDDGAEFLLARIGPRGVRPVILGHGVGFAAHAYRGLWQRLARHREVVLLDMRGHGINAHLAGSGPTQLRLAEDWTAVARHVAEDAGMLPDALFHSYSGVLSLHAEYAHGRLYGRRVFMEPPLVPAASMPGAAEATSGRDFLAERTRRRKDRFASPGAFAQIFRDRPEFAQMEPQAPDDLAAALLVPADDGDGFQLACKPAIESGFYSGNTCEDLWSLIDRAGREPGLVAPSLMMAGRRPDGAGDFTAEIAPEIAARAGFDFVRLAGLTHMLPLERPALIAGIATAFFDEPHDPGN</sequence>
<feature type="compositionally biased region" description="Basic and acidic residues" evidence="1">
    <location>
        <begin position="9"/>
        <end position="21"/>
    </location>
</feature>
<feature type="region of interest" description="Disordered" evidence="1">
    <location>
        <begin position="1"/>
        <end position="26"/>
    </location>
</feature>
<comment type="caution">
    <text evidence="3">The sequence shown here is derived from an EMBL/GenBank/DDBJ whole genome shotgun (WGS) entry which is preliminary data.</text>
</comment>
<name>A0ABQ1IE43_9PROT</name>
<dbReference type="Pfam" id="PF12697">
    <property type="entry name" value="Abhydrolase_6"/>
    <property type="match status" value="1"/>
</dbReference>
<feature type="domain" description="AB hydrolase-1" evidence="2">
    <location>
        <begin position="57"/>
        <end position="317"/>
    </location>
</feature>
<accession>A0ABQ1IE43</accession>
<organism evidence="3 4">
    <name type="scientific">Tistrella bauzanensis</name>
    <dbReference type="NCBI Taxonomy" id="657419"/>
    <lineage>
        <taxon>Bacteria</taxon>
        <taxon>Pseudomonadati</taxon>
        <taxon>Pseudomonadota</taxon>
        <taxon>Alphaproteobacteria</taxon>
        <taxon>Geminicoccales</taxon>
        <taxon>Geminicoccaceae</taxon>
        <taxon>Tistrella</taxon>
    </lineage>
</organism>
<dbReference type="RefSeq" id="WP_229707860.1">
    <property type="nucleotide sequence ID" value="NZ_BMDZ01000010.1"/>
</dbReference>
<dbReference type="EMBL" id="BMDZ01000010">
    <property type="protein sequence ID" value="GGB32868.1"/>
    <property type="molecule type" value="Genomic_DNA"/>
</dbReference>
<proteinExistence type="predicted"/>
<dbReference type="InterPro" id="IPR000073">
    <property type="entry name" value="AB_hydrolase_1"/>
</dbReference>
<evidence type="ECO:0000313" key="3">
    <source>
        <dbReference type="EMBL" id="GGB32868.1"/>
    </source>
</evidence>
<dbReference type="InterPro" id="IPR029058">
    <property type="entry name" value="AB_hydrolase_fold"/>
</dbReference>
<gene>
    <name evidence="3" type="ORF">GCM10011505_12890</name>
</gene>
<dbReference type="SUPFAM" id="SSF53474">
    <property type="entry name" value="alpha/beta-Hydrolases"/>
    <property type="match status" value="1"/>
</dbReference>